<feature type="domain" description="PII-uridylyltransferase/Glutamine-synthetase adenylyltransferase" evidence="9">
    <location>
        <begin position="934"/>
        <end position="1070"/>
    </location>
</feature>
<evidence type="ECO:0000256" key="5">
    <source>
        <dbReference type="ARBA" id="ARBA00022842"/>
    </source>
</evidence>
<feature type="region of interest" description="Disordered" evidence="7">
    <location>
        <begin position="16"/>
        <end position="35"/>
    </location>
</feature>
<evidence type="ECO:0000259" key="8">
    <source>
        <dbReference type="Pfam" id="PF03710"/>
    </source>
</evidence>
<dbReference type="NCBIfam" id="NF010707">
    <property type="entry name" value="PRK14109.1"/>
    <property type="match status" value="1"/>
</dbReference>
<feature type="domain" description="Glutamate-ammonia ligase adenylyltransferase repeated" evidence="8">
    <location>
        <begin position="828"/>
        <end position="912"/>
    </location>
</feature>
<evidence type="ECO:0000256" key="7">
    <source>
        <dbReference type="SAM" id="MobiDB-lite"/>
    </source>
</evidence>
<dbReference type="InterPro" id="IPR023057">
    <property type="entry name" value="GlnE"/>
</dbReference>
<dbReference type="PANTHER" id="PTHR30621">
    <property type="entry name" value="GLUTAMINE SYNTHETASE ADENYLYLTRANSFERASE"/>
    <property type="match status" value="1"/>
</dbReference>
<feature type="domain" description="Glutamate-ammonia ligase adenylyltransferase repeated" evidence="8">
    <location>
        <begin position="230"/>
        <end position="369"/>
    </location>
</feature>
<dbReference type="STRING" id="1737425.GCA_900049755_02639"/>
<dbReference type="PANTHER" id="PTHR30621:SF0">
    <property type="entry name" value="BIFUNCTIONAL GLUTAMINE SYNTHETASE ADENYLYLTRANSFERASE_ADENYLYL-REMOVING ENZYME"/>
    <property type="match status" value="1"/>
</dbReference>
<dbReference type="InterPro" id="IPR005190">
    <property type="entry name" value="GlnE_rpt_dom"/>
</dbReference>
<evidence type="ECO:0000313" key="10">
    <source>
        <dbReference type="EMBL" id="AWT26495.1"/>
    </source>
</evidence>
<feature type="compositionally biased region" description="Low complexity" evidence="7">
    <location>
        <begin position="799"/>
        <end position="808"/>
    </location>
</feature>
<evidence type="ECO:0000259" key="9">
    <source>
        <dbReference type="Pfam" id="PF08335"/>
    </source>
</evidence>
<dbReference type="EMBL" id="CP024988">
    <property type="protein sequence ID" value="AWT26495.1"/>
    <property type="molecule type" value="Genomic_DNA"/>
</dbReference>
<dbReference type="CDD" id="cd05401">
    <property type="entry name" value="NT_GlnE_GlnD_like"/>
    <property type="match status" value="2"/>
</dbReference>
<dbReference type="KEGG" id="cpre:Csp1_17130"/>
<feature type="domain" description="PII-uridylyltransferase/Glutamine-synthetase adenylyltransferase" evidence="9">
    <location>
        <begin position="394"/>
        <end position="540"/>
    </location>
</feature>
<dbReference type="OrthoDB" id="9759366at2"/>
<dbReference type="GO" id="GO:0005829">
    <property type="term" value="C:cytosol"/>
    <property type="evidence" value="ECO:0007669"/>
    <property type="project" value="TreeGrafter"/>
</dbReference>
<dbReference type="SUPFAM" id="SSF81593">
    <property type="entry name" value="Nucleotidyltransferase substrate binding subunit/domain"/>
    <property type="match status" value="2"/>
</dbReference>
<proteinExistence type="predicted"/>
<organism evidence="10 11">
    <name type="scientific">Corynebacterium provencense</name>
    <dbReference type="NCBI Taxonomy" id="1737425"/>
    <lineage>
        <taxon>Bacteria</taxon>
        <taxon>Bacillati</taxon>
        <taxon>Actinomycetota</taxon>
        <taxon>Actinomycetes</taxon>
        <taxon>Mycobacteriales</taxon>
        <taxon>Corynebacteriaceae</taxon>
        <taxon>Corynebacterium</taxon>
    </lineage>
</organism>
<keyword evidence="2 10" id="KW-0548">Nucleotidyltransferase</keyword>
<keyword evidence="11" id="KW-1185">Reference proteome</keyword>
<dbReference type="Pfam" id="PF08335">
    <property type="entry name" value="GlnD_UR_UTase"/>
    <property type="match status" value="2"/>
</dbReference>
<dbReference type="Gene3D" id="3.30.460.10">
    <property type="entry name" value="Beta Polymerase, domain 2"/>
    <property type="match status" value="2"/>
</dbReference>
<evidence type="ECO:0000256" key="2">
    <source>
        <dbReference type="ARBA" id="ARBA00022695"/>
    </source>
</evidence>
<keyword evidence="5" id="KW-0460">Magnesium</keyword>
<keyword evidence="1 10" id="KW-0808">Transferase</keyword>
<evidence type="ECO:0000313" key="11">
    <source>
        <dbReference type="Proteomes" id="UP000247696"/>
    </source>
</evidence>
<evidence type="ECO:0000256" key="3">
    <source>
        <dbReference type="ARBA" id="ARBA00022741"/>
    </source>
</evidence>
<protein>
    <submittedName>
        <fullName evidence="10">Bifunctional glutamine synthetase adenylyltransferase/adenylyl-removing enzyme</fullName>
    </submittedName>
</protein>
<dbReference type="GO" id="GO:0005524">
    <property type="term" value="F:ATP binding"/>
    <property type="evidence" value="ECO:0007669"/>
    <property type="project" value="UniProtKB-KW"/>
</dbReference>
<accession>A0A2Z3YN13</accession>
<feature type="domain" description="Glutamate-ammonia ligase adenylyltransferase repeated" evidence="8">
    <location>
        <begin position="645"/>
        <end position="800"/>
    </location>
</feature>
<dbReference type="GO" id="GO:0008882">
    <property type="term" value="F:[glutamate-ammonia-ligase] adenylyltransferase activity"/>
    <property type="evidence" value="ECO:0007669"/>
    <property type="project" value="InterPro"/>
</dbReference>
<dbReference type="GO" id="GO:0000820">
    <property type="term" value="P:regulation of glutamine family amino acid metabolic process"/>
    <property type="evidence" value="ECO:0007669"/>
    <property type="project" value="TreeGrafter"/>
</dbReference>
<dbReference type="Gene3D" id="1.20.120.330">
    <property type="entry name" value="Nucleotidyltransferases domain 2"/>
    <property type="match status" value="2"/>
</dbReference>
<sequence>MPCRQPGAVVVVTGEGGGVEVSQPRTSRRGVPSAASLGLTRPHAAADLAALGWDDEDHLDLLWTLAATGDPDQALNAVVRLMQSAGEEGVPSAASPEQLQQRLDNDHEFRVRLLALLGASTLLGDHVVAHPASWPELGEALPDREEMMAVMLASVGAVDVEGVDGDGHDLHGAGSLLRRASCTGAEADRAMRSAYRTLLARIASADLAGTFVPRRGEAPTPKGRTGYPETVPFEVVSEKLSDAADAALTAALAVAVATVFPEGPVPLRIAVLAMGKCGARELNYISDVDVIFVAEPADNRATRLAGEFINIGCRCFFEVDAALRPEGRHGALVRTLESHLAYYRRWASTWEFQALLKARPMTGDLALGRAYVEELAPMVWTASQREDFVPDVQAMRRRVIDNVPEGLQQRELKLGPGGLRDVEFAVQLLQMVHGRADESLRVRSTVSALNALVTGGYVGREDGRTLMECYRFMRLLEHRMQLRHLKRTHLLPEDGDTTGRTWLARTSGLVAGGTRTLAEELEVRVRATGLQIRQLHNKLFYRPLLTSVVAMSVEEIRLTPEAARRQLAALGYRYPDRAMDHLTALASDGTRRSRIQAVILPSLMEWLSDTVDPDAGLLAYRKLSEAASDRSWFLRLLRDENIVGQRLMHILGTSPYVTDLFLAAPDAVTLLSDGATGPKLLEKDAGVISHSLVAAAGRYRDPDKAISVARSLRRTELARVAAADLLGMMDVPEVARSLSFVWDAVLEAALSAEIRAWEDANRRNAPAVVTVIGMGRLGGAELSYRSDADVLFVCEPVRSGAGSSAGSSSGDGGGTRDGDADGDGFAVTDNDAVTWAIGICDRLRTRLAKPSQDPPLEVDLNLRPEGRSGPTVRTLESYGAYYRRWGETWEYQALLRATWVAGDKDLGIRFLRSIDPYRYPEGGVDAKTVQEVRRMKARVDAERLPRGANRATHTKLGRGGLTDVEWTVQLLTMQHCDRIPALHNTSTLEVLEEIGSAGLLSEKDVVTLREAWLAASRARNALVLSNAKTPDQLPPPGAQLAHVAAAAGWDPADSQGFLDDYLKKTRLARKVVDRVFWGEEVVDARYDG</sequence>
<reference evidence="11" key="1">
    <citation type="submission" date="2017-11" db="EMBL/GenBank/DDBJ databases">
        <title>Otitis media/interna in a cat caused by the recently described species Corynebacterium provencense.</title>
        <authorList>
            <person name="Kittl S."/>
            <person name="Brodard I."/>
            <person name="Rychener L."/>
            <person name="Jores J."/>
            <person name="Roosje P."/>
            <person name="Gobeli Brawand S."/>
        </authorList>
    </citation>
    <scope>NUCLEOTIDE SEQUENCE [LARGE SCALE GENOMIC DNA]</scope>
    <source>
        <strain evidence="11">17KM38</strain>
    </source>
</reference>
<dbReference type="InterPro" id="IPR043519">
    <property type="entry name" value="NT_sf"/>
</dbReference>
<dbReference type="SUPFAM" id="SSF81301">
    <property type="entry name" value="Nucleotidyltransferase"/>
    <property type="match status" value="2"/>
</dbReference>
<evidence type="ECO:0000256" key="4">
    <source>
        <dbReference type="ARBA" id="ARBA00022840"/>
    </source>
</evidence>
<dbReference type="Pfam" id="PF03710">
    <property type="entry name" value="GlnE"/>
    <property type="match status" value="3"/>
</dbReference>
<gene>
    <name evidence="10" type="primary">glnE</name>
    <name evidence="10" type="ORF">Csp1_17130</name>
</gene>
<name>A0A2Z3YN13_9CORY</name>
<keyword evidence="6" id="KW-0511">Multifunctional enzyme</keyword>
<evidence type="ECO:0000256" key="6">
    <source>
        <dbReference type="ARBA" id="ARBA00023268"/>
    </source>
</evidence>
<dbReference type="AlphaFoldDB" id="A0A2Z3YN13"/>
<keyword evidence="4" id="KW-0067">ATP-binding</keyword>
<feature type="region of interest" description="Disordered" evidence="7">
    <location>
        <begin position="799"/>
        <end position="823"/>
    </location>
</feature>
<dbReference type="Proteomes" id="UP000247696">
    <property type="component" value="Chromosome"/>
</dbReference>
<evidence type="ECO:0000256" key="1">
    <source>
        <dbReference type="ARBA" id="ARBA00022679"/>
    </source>
</evidence>
<keyword evidence="3" id="KW-0547">Nucleotide-binding</keyword>
<dbReference type="InterPro" id="IPR013546">
    <property type="entry name" value="PII_UdlTrfase/GS_AdlTrfase"/>
</dbReference>